<dbReference type="GO" id="GO:0005829">
    <property type="term" value="C:cytosol"/>
    <property type="evidence" value="ECO:0007669"/>
    <property type="project" value="TreeGrafter"/>
</dbReference>
<evidence type="ECO:0000256" key="1">
    <source>
        <dbReference type="ARBA" id="ARBA00009225"/>
    </source>
</evidence>
<dbReference type="GO" id="GO:0006096">
    <property type="term" value="P:glycolytic process"/>
    <property type="evidence" value="ECO:0007669"/>
    <property type="project" value="UniProtKB-UniPathway"/>
</dbReference>
<dbReference type="GO" id="GO:0005524">
    <property type="term" value="F:ATP binding"/>
    <property type="evidence" value="ECO:0007669"/>
    <property type="project" value="UniProtKB-KW"/>
</dbReference>
<feature type="domain" description="Hexokinase N-terminal" evidence="6">
    <location>
        <begin position="10"/>
        <end position="179"/>
    </location>
</feature>
<comment type="similarity">
    <text evidence="1">Belongs to the hexokinase family.</text>
</comment>
<dbReference type="GO" id="GO:0019158">
    <property type="term" value="F:mannokinase activity"/>
    <property type="evidence" value="ECO:0007669"/>
    <property type="project" value="TreeGrafter"/>
</dbReference>
<dbReference type="InterPro" id="IPR022673">
    <property type="entry name" value="Hexokinase_C"/>
</dbReference>
<protein>
    <recommendedName>
        <fullName evidence="10">Hexokinase C-terminal domain-containing protein</fullName>
    </recommendedName>
</protein>
<dbReference type="GO" id="GO:0005536">
    <property type="term" value="F:D-glucose binding"/>
    <property type="evidence" value="ECO:0007669"/>
    <property type="project" value="InterPro"/>
</dbReference>
<dbReference type="GO" id="GO:0006006">
    <property type="term" value="P:glucose metabolic process"/>
    <property type="evidence" value="ECO:0007669"/>
    <property type="project" value="TreeGrafter"/>
</dbReference>
<dbReference type="PANTHER" id="PTHR19443">
    <property type="entry name" value="HEXOKINASE"/>
    <property type="match status" value="1"/>
</dbReference>
<dbReference type="GO" id="GO:0001678">
    <property type="term" value="P:intracellular glucose homeostasis"/>
    <property type="evidence" value="ECO:0007669"/>
    <property type="project" value="InterPro"/>
</dbReference>
<dbReference type="PANTHER" id="PTHR19443:SF24">
    <property type="entry name" value="PHOSPHOTRANSFERASE"/>
    <property type="match status" value="1"/>
</dbReference>
<feature type="domain" description="Hexokinase C-terminal" evidence="7">
    <location>
        <begin position="205"/>
        <end position="250"/>
    </location>
</feature>
<reference evidence="8 9" key="1">
    <citation type="journal article" date="2016" name="Nat. Commun.">
        <title>Thousands of microbial genomes shed light on interconnected biogeochemical processes in an aquifer system.</title>
        <authorList>
            <person name="Anantharaman K."/>
            <person name="Brown C.T."/>
            <person name="Hug L.A."/>
            <person name="Sharon I."/>
            <person name="Castelle C.J."/>
            <person name="Probst A.J."/>
            <person name="Thomas B.C."/>
            <person name="Singh A."/>
            <person name="Wilkins M.J."/>
            <person name="Karaoz U."/>
            <person name="Brodie E.L."/>
            <person name="Williams K.H."/>
            <person name="Hubbard S.S."/>
            <person name="Banfield J.F."/>
        </authorList>
    </citation>
    <scope>NUCLEOTIDE SEQUENCE [LARGE SCALE GENOMIC DNA]</scope>
</reference>
<dbReference type="EMBL" id="MFZM01000005">
    <property type="protein sequence ID" value="OGK24616.1"/>
    <property type="molecule type" value="Genomic_DNA"/>
</dbReference>
<comment type="caution">
    <text evidence="8">The sequence shown here is derived from an EMBL/GenBank/DDBJ whole genome shotgun (WGS) entry which is preliminary data.</text>
</comment>
<keyword evidence="3" id="KW-0547">Nucleotide-binding</keyword>
<evidence type="ECO:0000259" key="6">
    <source>
        <dbReference type="Pfam" id="PF00349"/>
    </source>
</evidence>
<dbReference type="GO" id="GO:0004340">
    <property type="term" value="F:glucokinase activity"/>
    <property type="evidence" value="ECO:0007669"/>
    <property type="project" value="TreeGrafter"/>
</dbReference>
<dbReference type="InterPro" id="IPR043129">
    <property type="entry name" value="ATPase_NBD"/>
</dbReference>
<dbReference type="Pfam" id="PF00349">
    <property type="entry name" value="Hexokinase_1"/>
    <property type="match status" value="1"/>
</dbReference>
<evidence type="ECO:0000259" key="7">
    <source>
        <dbReference type="Pfam" id="PF03727"/>
    </source>
</evidence>
<organism evidence="8 9">
    <name type="scientific">Candidatus Roizmanbacteria bacterium RIFCSPHIGHO2_02_FULL_37_24</name>
    <dbReference type="NCBI Taxonomy" id="1802037"/>
    <lineage>
        <taxon>Bacteria</taxon>
        <taxon>Candidatus Roizmaniibacteriota</taxon>
    </lineage>
</organism>
<gene>
    <name evidence="8" type="ORF">A3C24_02390</name>
</gene>
<dbReference type="GO" id="GO:0008865">
    <property type="term" value="F:fructokinase activity"/>
    <property type="evidence" value="ECO:0007669"/>
    <property type="project" value="TreeGrafter"/>
</dbReference>
<evidence type="ECO:0000313" key="8">
    <source>
        <dbReference type="EMBL" id="OGK24616.1"/>
    </source>
</evidence>
<name>A0A1F7H188_9BACT</name>
<evidence type="ECO:0000313" key="9">
    <source>
        <dbReference type="Proteomes" id="UP000177159"/>
    </source>
</evidence>
<keyword evidence="4" id="KW-0418">Kinase</keyword>
<dbReference type="Proteomes" id="UP000177159">
    <property type="component" value="Unassembled WGS sequence"/>
</dbReference>
<keyword evidence="2" id="KW-0808">Transferase</keyword>
<evidence type="ECO:0000256" key="2">
    <source>
        <dbReference type="ARBA" id="ARBA00022679"/>
    </source>
</evidence>
<dbReference type="AlphaFoldDB" id="A0A1F7H188"/>
<evidence type="ECO:0000256" key="5">
    <source>
        <dbReference type="ARBA" id="ARBA00022840"/>
    </source>
</evidence>
<dbReference type="InterPro" id="IPR022672">
    <property type="entry name" value="Hexokinase_N"/>
</dbReference>
<dbReference type="Pfam" id="PF03727">
    <property type="entry name" value="Hexokinase_2"/>
    <property type="match status" value="2"/>
</dbReference>
<dbReference type="SUPFAM" id="SSF53067">
    <property type="entry name" value="Actin-like ATPase domain"/>
    <property type="match status" value="2"/>
</dbReference>
<dbReference type="GO" id="GO:0006013">
    <property type="term" value="P:mannose metabolic process"/>
    <property type="evidence" value="ECO:0007669"/>
    <property type="project" value="TreeGrafter"/>
</dbReference>
<accession>A0A1F7H188</accession>
<evidence type="ECO:0000256" key="4">
    <source>
        <dbReference type="ARBA" id="ARBA00022777"/>
    </source>
</evidence>
<feature type="domain" description="Hexokinase C-terminal" evidence="7">
    <location>
        <begin position="281"/>
        <end position="357"/>
    </location>
</feature>
<keyword evidence="5" id="KW-0067">ATP-binding</keyword>
<proteinExistence type="inferred from homology"/>
<sequence>MIQNGVEMYTLDELQQIRDRFLKELTDSASGRKTSLLFIPNTIPQRPIIAENEEFQVISIGGSHMKKARMINVRGTIEIYNKTEEKVPIFKDKDIFFAFIDRHIDHSIKHLAINFAQAIQPVIRGSKLDGILIHASKEHSFDGLLEKIIGEQIERHIKSKYNKDIVVAVANDIVCLVLSGLQMTRYEVIIGGIVGTGVNFGFFLDSNTIINIESGNFDKFEQTSTGKTVDKDSNKPGEFIFEKETAGRYIVQHYNTLLEGTHCATTEALSQVAQGEGREAYVAQKLFERSASLIATQMAGLYHYKKQKNLVCAMEGSLFWKGWNYSNMVRDYLQKLGVPAGNMQFVDIEDNSLFGPARLLI</sequence>
<dbReference type="CDD" id="cd24000">
    <property type="entry name" value="ASKHA_NBD_HK"/>
    <property type="match status" value="1"/>
</dbReference>
<dbReference type="InterPro" id="IPR001312">
    <property type="entry name" value="Hexokinase"/>
</dbReference>
<dbReference type="UniPathway" id="UPA00109">
    <property type="reaction ID" value="UER00180"/>
</dbReference>
<evidence type="ECO:0008006" key="10">
    <source>
        <dbReference type="Google" id="ProtNLM"/>
    </source>
</evidence>
<evidence type="ECO:0000256" key="3">
    <source>
        <dbReference type="ARBA" id="ARBA00022741"/>
    </source>
</evidence>
<dbReference type="Gene3D" id="3.40.367.20">
    <property type="match status" value="2"/>
</dbReference>